<protein>
    <recommendedName>
        <fullName evidence="2">Peptidase M1 membrane alanine aminopeptidase domain-containing protein</fullName>
    </recommendedName>
</protein>
<evidence type="ECO:0000259" key="2">
    <source>
        <dbReference type="Pfam" id="PF01433"/>
    </source>
</evidence>
<dbReference type="CDD" id="cd09604">
    <property type="entry name" value="M1_APN_like"/>
    <property type="match status" value="1"/>
</dbReference>
<feature type="chain" id="PRO_5030771152" description="Peptidase M1 membrane alanine aminopeptidase domain-containing protein" evidence="1">
    <location>
        <begin position="33"/>
        <end position="657"/>
    </location>
</feature>
<dbReference type="InterPro" id="IPR027268">
    <property type="entry name" value="Peptidase_M4/M1_CTD_sf"/>
</dbReference>
<dbReference type="GO" id="GO:0008270">
    <property type="term" value="F:zinc ion binding"/>
    <property type="evidence" value="ECO:0007669"/>
    <property type="project" value="InterPro"/>
</dbReference>
<dbReference type="Proteomes" id="UP000531251">
    <property type="component" value="Unassembled WGS sequence"/>
</dbReference>
<evidence type="ECO:0000313" key="4">
    <source>
        <dbReference type="Proteomes" id="UP000531251"/>
    </source>
</evidence>
<proteinExistence type="predicted"/>
<dbReference type="RefSeq" id="WP_245201605.1">
    <property type="nucleotide sequence ID" value="NZ_BAAADY010000012.1"/>
</dbReference>
<dbReference type="AlphaFoldDB" id="A0A7X5XY75"/>
<name>A0A7X5XY75_9SPHN</name>
<feature type="domain" description="Peptidase M1 membrane alanine aminopeptidase" evidence="2">
    <location>
        <begin position="403"/>
        <end position="561"/>
    </location>
</feature>
<evidence type="ECO:0000313" key="3">
    <source>
        <dbReference type="EMBL" id="NJB97257.1"/>
    </source>
</evidence>
<feature type="signal peptide" evidence="1">
    <location>
        <begin position="1"/>
        <end position="32"/>
    </location>
</feature>
<evidence type="ECO:0000256" key="1">
    <source>
        <dbReference type="SAM" id="SignalP"/>
    </source>
</evidence>
<sequence>MLAPRDKRSLPLKHLAYPLAGALALAALPAVAQTRYDPATAFAPLALPSPANTVRGANGLPGPGYWQNRSDYQIHATLDPAAKRVSGTATITYTNNSPDRLDSLWLQLDQNLYRPGSRGAMASGRVPGGTTDGMVIEAVELLSGGKTIAVTPLISDTRMQVSLPTALPSHGKISLRIRYHFTIPGEWGGRMAWGKARDGEVYNIAQWYPRMAVYDDLRGWDPLPYLAQEFYLDYGDFDYWVTLPAGMIVAGSGELQNPQDVLTATQRARLAKARTSDATVEVIARGEIGTPASRPRQDGTLTWHFRMENSRDVAFAASSAFAWDAARMNLPGGKTGLAMSVYPAESQGRDKWGRSTEYLKHAVEEFSRRWYPYPWPNAVNVAGIATGMEYPGIVFDGIEDSGNELFWITAHEIGHSWFPMIVGFDERRDAWMDEGFNTFIDVYESDAFNHGEYGPKRDSEYAEGGGNPVDEILPVLADPYAPPILSRADTVTEKYRHAVTYFKSALGLTLLREQILGPERFDPAFRRFIAAWTFKHPKPADFFRAMEDASGEDLSWWWRGWYVHNWTLDQAVTRIGPARQGEGSLVTVENRDPMVMPATLRVSFADGSKRDVALPVETWIRTASTDVYVPGPQRVVRAEIDPDHKLPDRDRSNNVAR</sequence>
<comment type="caution">
    <text evidence="3">The sequence shown here is derived from an EMBL/GenBank/DDBJ whole genome shotgun (WGS) entry which is preliminary data.</text>
</comment>
<dbReference type="EMBL" id="JAATJB010000003">
    <property type="protein sequence ID" value="NJB97257.1"/>
    <property type="molecule type" value="Genomic_DNA"/>
</dbReference>
<dbReference type="GO" id="GO:0008237">
    <property type="term" value="F:metallopeptidase activity"/>
    <property type="evidence" value="ECO:0007669"/>
    <property type="project" value="InterPro"/>
</dbReference>
<dbReference type="InterPro" id="IPR014782">
    <property type="entry name" value="Peptidase_M1_dom"/>
</dbReference>
<dbReference type="Pfam" id="PF01433">
    <property type="entry name" value="Peptidase_M1"/>
    <property type="match status" value="1"/>
</dbReference>
<keyword evidence="1" id="KW-0732">Signal</keyword>
<dbReference type="SUPFAM" id="SSF55486">
    <property type="entry name" value="Metalloproteases ('zincins'), catalytic domain"/>
    <property type="match status" value="1"/>
</dbReference>
<keyword evidence="4" id="KW-1185">Reference proteome</keyword>
<accession>A0A7X5XY75</accession>
<dbReference type="Gene3D" id="1.10.390.10">
    <property type="entry name" value="Neutral Protease Domain 2"/>
    <property type="match status" value="1"/>
</dbReference>
<organism evidence="3 4">
    <name type="scientific">Sphingomonas trueperi</name>
    <dbReference type="NCBI Taxonomy" id="53317"/>
    <lineage>
        <taxon>Bacteria</taxon>
        <taxon>Pseudomonadati</taxon>
        <taxon>Pseudomonadota</taxon>
        <taxon>Alphaproteobacteria</taxon>
        <taxon>Sphingomonadales</taxon>
        <taxon>Sphingomonadaceae</taxon>
        <taxon>Sphingomonas</taxon>
    </lineage>
</organism>
<reference evidence="3 4" key="1">
    <citation type="submission" date="2020-03" db="EMBL/GenBank/DDBJ databases">
        <title>Genomic Encyclopedia of Type Strains, Phase IV (KMG-IV): sequencing the most valuable type-strain genomes for metagenomic binning, comparative biology and taxonomic classification.</title>
        <authorList>
            <person name="Goeker M."/>
        </authorList>
    </citation>
    <scope>NUCLEOTIDE SEQUENCE [LARGE SCALE GENOMIC DNA]</scope>
    <source>
        <strain evidence="3 4">DSM 7225</strain>
    </source>
</reference>
<gene>
    <name evidence="3" type="ORF">GGR89_001563</name>
</gene>